<keyword evidence="4" id="KW-1185">Reference proteome</keyword>
<accession>A0A0E1RZM6</accession>
<evidence type="ECO:0000259" key="2">
    <source>
        <dbReference type="PROSITE" id="PS50181"/>
    </source>
</evidence>
<feature type="region of interest" description="Disordered" evidence="1">
    <location>
        <begin position="631"/>
        <end position="669"/>
    </location>
</feature>
<feature type="compositionally biased region" description="Low complexity" evidence="1">
    <location>
        <begin position="631"/>
        <end position="653"/>
    </location>
</feature>
<evidence type="ECO:0000256" key="1">
    <source>
        <dbReference type="SAM" id="MobiDB-lite"/>
    </source>
</evidence>
<dbReference type="SMART" id="SM00256">
    <property type="entry name" value="FBOX"/>
    <property type="match status" value="1"/>
</dbReference>
<dbReference type="KEGG" id="cim:CIMG_00115"/>
<dbReference type="InterPro" id="IPR001810">
    <property type="entry name" value="F-box_dom"/>
</dbReference>
<reference evidence="4" key="2">
    <citation type="journal article" date="2010" name="Genome Res.">
        <title>Population genomic sequencing of Coccidioides fungi reveals recent hybridization and transposon control.</title>
        <authorList>
            <person name="Neafsey D.E."/>
            <person name="Barker B.M."/>
            <person name="Sharpton T.J."/>
            <person name="Stajich J.E."/>
            <person name="Park D.J."/>
            <person name="Whiston E."/>
            <person name="Hung C.-Y."/>
            <person name="McMahan C."/>
            <person name="White J."/>
            <person name="Sykes S."/>
            <person name="Heiman D."/>
            <person name="Young S."/>
            <person name="Zeng Q."/>
            <person name="Abouelleil A."/>
            <person name="Aftuck L."/>
            <person name="Bessette D."/>
            <person name="Brown A."/>
            <person name="FitzGerald M."/>
            <person name="Lui A."/>
            <person name="Macdonald J.P."/>
            <person name="Priest M."/>
            <person name="Orbach M.J."/>
            <person name="Galgiani J.N."/>
            <person name="Kirkland T.N."/>
            <person name="Cole G.T."/>
            <person name="Birren B.W."/>
            <person name="Henn M.R."/>
            <person name="Taylor J.W."/>
            <person name="Rounsley S.D."/>
        </authorList>
    </citation>
    <scope>GENOME REANNOTATION</scope>
    <source>
        <strain evidence="4">RS</strain>
    </source>
</reference>
<evidence type="ECO:0000313" key="4">
    <source>
        <dbReference type="Proteomes" id="UP000001261"/>
    </source>
</evidence>
<dbReference type="Pfam" id="PF00646">
    <property type="entry name" value="F-box"/>
    <property type="match status" value="1"/>
</dbReference>
<dbReference type="EMBL" id="GG704911">
    <property type="protein sequence ID" value="EAS34761.1"/>
    <property type="molecule type" value="Genomic_DNA"/>
</dbReference>
<feature type="domain" description="F-box" evidence="2">
    <location>
        <begin position="2"/>
        <end position="48"/>
    </location>
</feature>
<dbReference type="Proteomes" id="UP000001261">
    <property type="component" value="Unassembled WGS sequence"/>
</dbReference>
<dbReference type="SUPFAM" id="SSF81383">
    <property type="entry name" value="F-box domain"/>
    <property type="match status" value="1"/>
</dbReference>
<protein>
    <submittedName>
        <fullName evidence="3">F-box domain-containing protein</fullName>
    </submittedName>
</protein>
<dbReference type="OrthoDB" id="5359231at2759"/>
<dbReference type="GeneID" id="4566343"/>
<dbReference type="PROSITE" id="PS50181">
    <property type="entry name" value="FBOX"/>
    <property type="match status" value="1"/>
</dbReference>
<proteinExistence type="predicted"/>
<sequence>MTQKFDSIPFDIWHEIASYLGPEDYVNLSLVNREMYELLKDDMTARKSAQKFMFHSAECRLAASGQISYCQAIRRAFDVREAVANAQPYSASVVACAESFQFKQGVLCYKYRDTLRVLNVRDADDTEQVIDVRAAFFEVVLRRKPHDPGERPQITLLHYSDGIASCLCKWAGLAWLLAFDVRPTFSEVGMSRVRTMRQLYSTDELFVRNNASYLYYGTHSGEVQNNHFDYREWLIHGVYLPEDRNLTKRPLQLENVVGSEVGSTICFEIRDDYLYVVSNQTSHEEEEVDWTSFYVCVRIPLSQPTQPIWRRCWRRQHQEGPLNDSWTDLSLKTDEETGNLTIVECRREWRNGGSENYRTFYMQPIDRPSALAEWEADDLDPVTANSPLPGDEPPSPGFPCYRRAAELPNDDPLTRTLDAFSKPNYVPPRKRVRRQYHDEYTFEERTSDSRKDFPLSKTKFWTYNHSASSFVDLVNDPRPTKGFSAQADRLRLRIGSRKRKCPIDEQGEEVERGSLYPPEYFHGCGVPVKWSEERYKSRGIKFWPPDDAPEELLQLLCPHTASGRIEAAADERMIVYLTKASQPDDPRQVIVLINFDPTIRFKGLKQLSQPSLTTTSDSGNTNTRSISTDAFATASASSQPKSSSFPSLSKARSYSTSSRPYSHDAVKDPACRGKKLRYTEPRWFAIESASYHNMPGYWLR</sequence>
<organism evidence="3 4">
    <name type="scientific">Coccidioides immitis (strain RS)</name>
    <name type="common">Valley fever fungus</name>
    <dbReference type="NCBI Taxonomy" id="246410"/>
    <lineage>
        <taxon>Eukaryota</taxon>
        <taxon>Fungi</taxon>
        <taxon>Dikarya</taxon>
        <taxon>Ascomycota</taxon>
        <taxon>Pezizomycotina</taxon>
        <taxon>Eurotiomycetes</taxon>
        <taxon>Eurotiomycetidae</taxon>
        <taxon>Onygenales</taxon>
        <taxon>Onygenaceae</taxon>
        <taxon>Coccidioides</taxon>
    </lineage>
</organism>
<evidence type="ECO:0000313" key="3">
    <source>
        <dbReference type="EMBL" id="EAS34761.1"/>
    </source>
</evidence>
<dbReference type="InParanoid" id="A0A0E1RZM6"/>
<dbReference type="InterPro" id="IPR036047">
    <property type="entry name" value="F-box-like_dom_sf"/>
</dbReference>
<name>A0A0E1RZM6_COCIM</name>
<dbReference type="AlphaFoldDB" id="A0A0E1RZM6"/>
<dbReference type="VEuPathDB" id="FungiDB:CIMG_00115"/>
<dbReference type="OMA" id="FYAVSNQ"/>
<dbReference type="RefSeq" id="XP_001246344.1">
    <property type="nucleotide sequence ID" value="XM_001246343.2"/>
</dbReference>
<gene>
    <name evidence="3" type="ORF">CIMG_00115</name>
</gene>
<reference evidence="4" key="1">
    <citation type="journal article" date="2009" name="Genome Res.">
        <title>Comparative genomic analyses of the human fungal pathogens Coccidioides and their relatives.</title>
        <authorList>
            <person name="Sharpton T.J."/>
            <person name="Stajich J.E."/>
            <person name="Rounsley S.D."/>
            <person name="Gardner M.J."/>
            <person name="Wortman J.R."/>
            <person name="Jordar V.S."/>
            <person name="Maiti R."/>
            <person name="Kodira C.D."/>
            <person name="Neafsey D.E."/>
            <person name="Zeng Q."/>
            <person name="Hung C.-Y."/>
            <person name="McMahan C."/>
            <person name="Muszewska A."/>
            <person name="Grynberg M."/>
            <person name="Mandel M.A."/>
            <person name="Kellner E.M."/>
            <person name="Barker B.M."/>
            <person name="Galgiani J.N."/>
            <person name="Orbach M.J."/>
            <person name="Kirkland T.N."/>
            <person name="Cole G.T."/>
            <person name="Henn M.R."/>
            <person name="Birren B.W."/>
            <person name="Taylor J.W."/>
        </authorList>
    </citation>
    <scope>NUCLEOTIDE SEQUENCE [LARGE SCALE GENOMIC DNA]</scope>
    <source>
        <strain evidence="4">RS</strain>
    </source>
</reference>